<dbReference type="Proteomes" id="UP000295703">
    <property type="component" value="Unassembled WGS sequence"/>
</dbReference>
<evidence type="ECO:0000313" key="9">
    <source>
        <dbReference type="EMBL" id="TDZ28101.1"/>
    </source>
</evidence>
<dbReference type="PANTHER" id="PTHR33572">
    <property type="entry name" value="SPORE DEVELOPMENT REGULATOR VOSA"/>
    <property type="match status" value="1"/>
</dbReference>
<dbReference type="PANTHER" id="PTHR33572:SF3">
    <property type="entry name" value="VELVET COMPLEX SUBUNIT B"/>
    <property type="match status" value="1"/>
</dbReference>
<evidence type="ECO:0000256" key="5">
    <source>
        <dbReference type="ARBA" id="ARBA00023242"/>
    </source>
</evidence>
<keyword evidence="5" id="KW-0539">Nucleus</keyword>
<feature type="domain" description="Velvet" evidence="8">
    <location>
        <begin position="107"/>
        <end position="417"/>
    </location>
</feature>
<keyword evidence="3" id="KW-0805">Transcription regulation</keyword>
<comment type="similarity">
    <text evidence="6">Belongs to the velvet family. VelB subfamily.</text>
</comment>
<dbReference type="Pfam" id="PF11754">
    <property type="entry name" value="Velvet"/>
    <property type="match status" value="1"/>
</dbReference>
<dbReference type="PROSITE" id="PS51821">
    <property type="entry name" value="VELVET"/>
    <property type="match status" value="1"/>
</dbReference>
<proteinExistence type="inferred from homology"/>
<dbReference type="Gene3D" id="2.60.40.3960">
    <property type="entry name" value="Velvet domain"/>
    <property type="match status" value="2"/>
</dbReference>
<organism evidence="9 10">
    <name type="scientific">Colletotrichum trifolii</name>
    <dbReference type="NCBI Taxonomy" id="5466"/>
    <lineage>
        <taxon>Eukaryota</taxon>
        <taxon>Fungi</taxon>
        <taxon>Dikarya</taxon>
        <taxon>Ascomycota</taxon>
        <taxon>Pezizomycotina</taxon>
        <taxon>Sordariomycetes</taxon>
        <taxon>Hypocreomycetidae</taxon>
        <taxon>Glomerellales</taxon>
        <taxon>Glomerellaceae</taxon>
        <taxon>Colletotrichum</taxon>
        <taxon>Colletotrichum orbiculare species complex</taxon>
    </lineage>
</organism>
<dbReference type="InterPro" id="IPR021740">
    <property type="entry name" value="Velvet"/>
</dbReference>
<dbReference type="AlphaFoldDB" id="A0A4R8PR22"/>
<evidence type="ECO:0000256" key="6">
    <source>
        <dbReference type="ARBA" id="ARBA00038045"/>
    </source>
</evidence>
<feature type="compositionally biased region" description="Pro residues" evidence="7">
    <location>
        <begin position="49"/>
        <end position="62"/>
    </location>
</feature>
<keyword evidence="4" id="KW-0804">Transcription</keyword>
<evidence type="ECO:0000313" key="10">
    <source>
        <dbReference type="Proteomes" id="UP000295703"/>
    </source>
</evidence>
<dbReference type="InterPro" id="IPR038491">
    <property type="entry name" value="Velvet_dom_sf"/>
</dbReference>
<dbReference type="InterPro" id="IPR037525">
    <property type="entry name" value="Velvet_dom"/>
</dbReference>
<dbReference type="EMBL" id="RYZW01002007">
    <property type="protein sequence ID" value="TDZ28101.1"/>
    <property type="molecule type" value="Genomic_DNA"/>
</dbReference>
<evidence type="ECO:0000256" key="3">
    <source>
        <dbReference type="ARBA" id="ARBA00023015"/>
    </source>
</evidence>
<keyword evidence="2" id="KW-0749">Sporulation</keyword>
<dbReference type="STRING" id="5466.A0A4R8PR22"/>
<dbReference type="GO" id="GO:0030435">
    <property type="term" value="P:sporulation resulting in formation of a cellular spore"/>
    <property type="evidence" value="ECO:0007669"/>
    <property type="project" value="UniProtKB-KW"/>
</dbReference>
<keyword evidence="10" id="KW-1185">Reference proteome</keyword>
<evidence type="ECO:0000256" key="7">
    <source>
        <dbReference type="SAM" id="MobiDB-lite"/>
    </source>
</evidence>
<evidence type="ECO:0000259" key="8">
    <source>
        <dbReference type="PROSITE" id="PS51821"/>
    </source>
</evidence>
<sequence length="434" mass="47411">MNYDQHNLGGYHHMPPTGYSQQLPPPPQHLTSAAPQQHPQHHHSHPSNQMPPLPPMPLPHSAPIPSHMASNGLPQHLASSGPGGPPAAQVPAPAHKNGPLPQLSKVDDIGRQYRLEVLQQPQRARMCGFGDKDRRPITPPPCIRVVVFDPKTNQEVHVNDLEFSHFICNVDLWSEDGSQEVNLVRHSSSTASISTTVPYSFQHLRDDTQPIQPMYPQIMPNYGGAAMPYGQQHAPAPGQPHMMPGAYGGMTGYQPPTAGYQSTNSAFAPPTQYYPQHPSATVPSQADMGGYGQRQSVSIGSNQPQGMFTRNLIGSLASSASRLADVEDKLGIWFVMQDLSVRTEGLFRLRFSFVSVAKRPNQPHAVGGTFNMGKSPVLAQCFSDVFQVYSAKKFPGVCESTPLSRCFATQGIKIPIRKDGLSEKKGNNDEDEDF</sequence>
<protein>
    <submittedName>
        <fullName evidence="9">Velvet complex subunit B</fullName>
    </submittedName>
</protein>
<evidence type="ECO:0000256" key="4">
    <source>
        <dbReference type="ARBA" id="ARBA00023163"/>
    </source>
</evidence>
<evidence type="ECO:0000256" key="1">
    <source>
        <dbReference type="ARBA" id="ARBA00004123"/>
    </source>
</evidence>
<dbReference type="GO" id="GO:0005634">
    <property type="term" value="C:nucleus"/>
    <property type="evidence" value="ECO:0007669"/>
    <property type="project" value="UniProtKB-SubCell"/>
</dbReference>
<reference evidence="9 10" key="1">
    <citation type="submission" date="2018-12" db="EMBL/GenBank/DDBJ databases">
        <title>Genome sequence and assembly of Colletotrichum trifolii.</title>
        <authorList>
            <person name="Gan P."/>
            <person name="Shirasu K."/>
        </authorList>
    </citation>
    <scope>NUCLEOTIDE SEQUENCE [LARGE SCALE GENOMIC DNA]</scope>
    <source>
        <strain evidence="9 10">543-2</strain>
    </source>
</reference>
<evidence type="ECO:0000256" key="2">
    <source>
        <dbReference type="ARBA" id="ARBA00022969"/>
    </source>
</evidence>
<feature type="region of interest" description="Disordered" evidence="7">
    <location>
        <begin position="1"/>
        <end position="105"/>
    </location>
</feature>
<name>A0A4R8PR22_COLTR</name>
<accession>A0A4R8PR22</accession>
<gene>
    <name evidence="9" type="primary">VELB</name>
    <name evidence="9" type="ORF">CTRI78_v012129</name>
</gene>
<comment type="caution">
    <text evidence="9">The sequence shown here is derived from an EMBL/GenBank/DDBJ whole genome shotgun (WGS) entry which is preliminary data.</text>
</comment>
<comment type="subcellular location">
    <subcellularLocation>
        <location evidence="1">Nucleus</location>
    </subcellularLocation>
</comment>